<gene>
    <name evidence="2" type="ORF">GCM10022236_24260</name>
</gene>
<dbReference type="Proteomes" id="UP001501490">
    <property type="component" value="Unassembled WGS sequence"/>
</dbReference>
<evidence type="ECO:0000313" key="2">
    <source>
        <dbReference type="EMBL" id="GAA3621125.1"/>
    </source>
</evidence>
<reference evidence="3" key="1">
    <citation type="journal article" date="2019" name="Int. J. Syst. Evol. Microbiol.">
        <title>The Global Catalogue of Microorganisms (GCM) 10K type strain sequencing project: providing services to taxonomists for standard genome sequencing and annotation.</title>
        <authorList>
            <consortium name="The Broad Institute Genomics Platform"/>
            <consortium name="The Broad Institute Genome Sequencing Center for Infectious Disease"/>
            <person name="Wu L."/>
            <person name="Ma J."/>
        </authorList>
    </citation>
    <scope>NUCLEOTIDE SEQUENCE [LARGE SCALE GENOMIC DNA]</scope>
    <source>
        <strain evidence="3">JCM 16929</strain>
    </source>
</reference>
<accession>A0ABP7A126</accession>
<organism evidence="2 3">
    <name type="scientific">Microlunatus ginsengisoli</name>
    <dbReference type="NCBI Taxonomy" id="363863"/>
    <lineage>
        <taxon>Bacteria</taxon>
        <taxon>Bacillati</taxon>
        <taxon>Actinomycetota</taxon>
        <taxon>Actinomycetes</taxon>
        <taxon>Propionibacteriales</taxon>
        <taxon>Propionibacteriaceae</taxon>
        <taxon>Microlunatus</taxon>
    </lineage>
</organism>
<proteinExistence type="predicted"/>
<name>A0ABP7A126_9ACTN</name>
<dbReference type="RefSeq" id="WP_344804788.1">
    <property type="nucleotide sequence ID" value="NZ_BAABAB010000016.1"/>
</dbReference>
<evidence type="ECO:0000313" key="3">
    <source>
        <dbReference type="Proteomes" id="UP001501490"/>
    </source>
</evidence>
<protein>
    <submittedName>
        <fullName evidence="2">Uncharacterized protein</fullName>
    </submittedName>
</protein>
<feature type="compositionally biased region" description="Polar residues" evidence="1">
    <location>
        <begin position="1"/>
        <end position="13"/>
    </location>
</feature>
<sequence>MSGSASPGPTSCSGCGRTPRADEPIAAGGVPWTWSTAREGDRVTVLCDACAREHARSIEAKLDAEWW</sequence>
<comment type="caution">
    <text evidence="2">The sequence shown here is derived from an EMBL/GenBank/DDBJ whole genome shotgun (WGS) entry which is preliminary data.</text>
</comment>
<keyword evidence="3" id="KW-1185">Reference proteome</keyword>
<feature type="region of interest" description="Disordered" evidence="1">
    <location>
        <begin position="1"/>
        <end position="31"/>
    </location>
</feature>
<dbReference type="EMBL" id="BAABAB010000016">
    <property type="protein sequence ID" value="GAA3621125.1"/>
    <property type="molecule type" value="Genomic_DNA"/>
</dbReference>
<evidence type="ECO:0000256" key="1">
    <source>
        <dbReference type="SAM" id="MobiDB-lite"/>
    </source>
</evidence>